<dbReference type="Pfam" id="PF01610">
    <property type="entry name" value="DDE_Tnp_ISL3"/>
    <property type="match status" value="1"/>
</dbReference>
<dbReference type="Proteomes" id="UP000215367">
    <property type="component" value="Unassembled WGS sequence"/>
</dbReference>
<evidence type="ECO:0000313" key="4">
    <source>
        <dbReference type="Proteomes" id="UP000215367"/>
    </source>
</evidence>
<reference evidence="3 4" key="1">
    <citation type="submission" date="2017-07" db="EMBL/GenBank/DDBJ databases">
        <title>Whole genome sequence of Azospirillum brasilense 2A1, a potential biofertilizer strain.</title>
        <authorList>
            <person name="Fontana C.A."/>
            <person name="Toffoli L.M."/>
            <person name="Salazar S.M."/>
            <person name="Puglisi E."/>
            <person name="Pedraza R."/>
            <person name="Bassi D."/>
            <person name="Cocconcelli P.S."/>
        </authorList>
    </citation>
    <scope>NUCLEOTIDE SEQUENCE [LARGE SCALE GENOMIC DNA]</scope>
    <source>
        <strain evidence="3 4">2A1</strain>
        <plasmid evidence="3">unnamed</plasmid>
    </source>
</reference>
<organism evidence="3 4">
    <name type="scientific">Azospirillum brasilense</name>
    <dbReference type="NCBI Taxonomy" id="192"/>
    <lineage>
        <taxon>Bacteria</taxon>
        <taxon>Pseudomonadati</taxon>
        <taxon>Pseudomonadota</taxon>
        <taxon>Alphaproteobacteria</taxon>
        <taxon>Rhodospirillales</taxon>
        <taxon>Azospirillaceae</taxon>
        <taxon>Azospirillum</taxon>
    </lineage>
</organism>
<accession>A0A235H2P8</accession>
<proteinExistence type="predicted"/>
<keyword evidence="3" id="KW-0614">Plasmid</keyword>
<dbReference type="AlphaFoldDB" id="A0A235H2P8"/>
<evidence type="ECO:0000256" key="1">
    <source>
        <dbReference type="SAM" id="MobiDB-lite"/>
    </source>
</evidence>
<feature type="region of interest" description="Disordered" evidence="1">
    <location>
        <begin position="111"/>
        <end position="130"/>
    </location>
</feature>
<gene>
    <name evidence="3" type="ORF">CHT98_32985</name>
</gene>
<feature type="domain" description="Transposase IS204/IS1001/IS1096/IS1165 DDE" evidence="2">
    <location>
        <begin position="7"/>
        <end position="101"/>
    </location>
</feature>
<protein>
    <recommendedName>
        <fullName evidence="2">Transposase IS204/IS1001/IS1096/IS1165 DDE domain-containing protein</fullName>
    </recommendedName>
</protein>
<dbReference type="PANTHER" id="PTHR33498:SF1">
    <property type="entry name" value="TRANSPOSASE FOR INSERTION SEQUENCE ELEMENT IS1557"/>
    <property type="match status" value="1"/>
</dbReference>
<sequence length="160" mass="17700">MSTTGQWRRGRRYGTIVCDLERGRVIDLLPDRSAAPLRAWLKRHPTVALVSRDRSGPYAEAIRTGAPGAVQVADRWHLLVNASDTLRSFLDRHHAELREAARLCGAGIRPPACASPPDATKPSPSSADARRQVRYRMVAQLHAQGLPIKEIVRRTGVARN</sequence>
<dbReference type="EMBL" id="NOWT01000077">
    <property type="protein sequence ID" value="OYD80100.1"/>
    <property type="molecule type" value="Genomic_DNA"/>
</dbReference>
<evidence type="ECO:0000313" key="3">
    <source>
        <dbReference type="EMBL" id="OYD80100.1"/>
    </source>
</evidence>
<evidence type="ECO:0000259" key="2">
    <source>
        <dbReference type="Pfam" id="PF01610"/>
    </source>
</evidence>
<name>A0A235H2P8_AZOBR</name>
<comment type="caution">
    <text evidence="3">The sequence shown here is derived from an EMBL/GenBank/DDBJ whole genome shotgun (WGS) entry which is preliminary data.</text>
</comment>
<dbReference type="InterPro" id="IPR047951">
    <property type="entry name" value="Transpos_ISL3"/>
</dbReference>
<geneLocation type="plasmid" evidence="3">
    <name>unnamed</name>
</geneLocation>
<dbReference type="PANTHER" id="PTHR33498">
    <property type="entry name" value="TRANSPOSASE FOR INSERTION SEQUENCE ELEMENT IS1557"/>
    <property type="match status" value="1"/>
</dbReference>
<dbReference type="InterPro" id="IPR002560">
    <property type="entry name" value="Transposase_DDE"/>
</dbReference>